<dbReference type="GO" id="GO:0043531">
    <property type="term" value="F:ADP binding"/>
    <property type="evidence" value="ECO:0007669"/>
    <property type="project" value="InterPro"/>
</dbReference>
<evidence type="ECO:0008006" key="3">
    <source>
        <dbReference type="Google" id="ProtNLM"/>
    </source>
</evidence>
<evidence type="ECO:0000313" key="1">
    <source>
        <dbReference type="EnsemblPlants" id="QL04p091882:mrna"/>
    </source>
</evidence>
<accession>A0A7N2LLM1</accession>
<dbReference type="Gene3D" id="1.10.8.430">
    <property type="entry name" value="Helical domain of apoptotic protease-activating factors"/>
    <property type="match status" value="1"/>
</dbReference>
<dbReference type="EMBL" id="LRBV02000004">
    <property type="status" value="NOT_ANNOTATED_CDS"/>
    <property type="molecule type" value="Genomic_DNA"/>
</dbReference>
<sequence>MRMIPYGCWDGDGDGAEGRWHWSGGAMATEQRGIGDGAAGEGMRVRDTDDDEAGMRLEKLAEEPNWFGRGSRVIITTREEHLLIRHKVYEICKARKLDDDDALHLFCLMAFNKDHPVKDYLEMSKHFVNYAKGLPLAIDVLGSLLYNRRKVEWESVLDRLKTFPEKDIMKILQISFDGLGETEKEIFLHIACFLNMKEKDYVVEVLDCLGLCPKIGLKTIDLNDCMRLRSLPPLPSSTSLVGVAGCNSLETLPNRLILDKLRQPPLYLFNCFKLAGNQGWSDMFLRMLSGDTQGIYEEPEIHSVATLSIVIPGKSAIFSYKFARIGSHHLWLLYFHLECFDENPRAVLSQIEENKIIQMEVRFEDCDNPCLEVKKCGFRMVYEQDIEDIREMMAPHSKSCSISPYEGLDAQHDFDNSMVVKEGSKIKRSHDNYNGAGPSGEGSSMMYHTQRGFKDKRIFGSL</sequence>
<organism evidence="1 2">
    <name type="scientific">Quercus lobata</name>
    <name type="common">Valley oak</name>
    <dbReference type="NCBI Taxonomy" id="97700"/>
    <lineage>
        <taxon>Eukaryota</taxon>
        <taxon>Viridiplantae</taxon>
        <taxon>Streptophyta</taxon>
        <taxon>Embryophyta</taxon>
        <taxon>Tracheophyta</taxon>
        <taxon>Spermatophyta</taxon>
        <taxon>Magnoliopsida</taxon>
        <taxon>eudicotyledons</taxon>
        <taxon>Gunneridae</taxon>
        <taxon>Pentapetalae</taxon>
        <taxon>rosids</taxon>
        <taxon>fabids</taxon>
        <taxon>Fagales</taxon>
        <taxon>Fagaceae</taxon>
        <taxon>Quercus</taxon>
    </lineage>
</organism>
<proteinExistence type="predicted"/>
<dbReference type="PANTHER" id="PTHR11017">
    <property type="entry name" value="LEUCINE-RICH REPEAT-CONTAINING PROTEIN"/>
    <property type="match status" value="1"/>
</dbReference>
<protein>
    <recommendedName>
        <fullName evidence="3">NB-ARC domain-containing protein</fullName>
    </recommendedName>
</protein>
<reference evidence="1" key="2">
    <citation type="submission" date="2021-01" db="UniProtKB">
        <authorList>
            <consortium name="EnsemblPlants"/>
        </authorList>
    </citation>
    <scope>IDENTIFICATION</scope>
</reference>
<name>A0A7N2LLM1_QUELO</name>
<dbReference type="InterPro" id="IPR027417">
    <property type="entry name" value="P-loop_NTPase"/>
</dbReference>
<keyword evidence="2" id="KW-1185">Reference proteome</keyword>
<dbReference type="Proteomes" id="UP000594261">
    <property type="component" value="Chromosome 4"/>
</dbReference>
<dbReference type="PANTHER" id="PTHR11017:SF573">
    <property type="entry name" value="ADP-RIBOSYL CYCLASE_CYCLIC ADP-RIBOSE HYDROLASE"/>
    <property type="match status" value="1"/>
</dbReference>
<reference evidence="1 2" key="1">
    <citation type="journal article" date="2016" name="G3 (Bethesda)">
        <title>First Draft Assembly and Annotation of the Genome of a California Endemic Oak Quercus lobata Nee (Fagaceae).</title>
        <authorList>
            <person name="Sork V.L."/>
            <person name="Fitz-Gibbon S.T."/>
            <person name="Puiu D."/>
            <person name="Crepeau M."/>
            <person name="Gugger P.F."/>
            <person name="Sherman R."/>
            <person name="Stevens K."/>
            <person name="Langley C.H."/>
            <person name="Pellegrini M."/>
            <person name="Salzberg S.L."/>
        </authorList>
    </citation>
    <scope>NUCLEOTIDE SEQUENCE [LARGE SCALE GENOMIC DNA]</scope>
    <source>
        <strain evidence="1 2">cv. SW786</strain>
    </source>
</reference>
<dbReference type="InterPro" id="IPR042197">
    <property type="entry name" value="Apaf_helical"/>
</dbReference>
<dbReference type="InterPro" id="IPR044974">
    <property type="entry name" value="Disease_R_plants"/>
</dbReference>
<dbReference type="GO" id="GO:0006952">
    <property type="term" value="P:defense response"/>
    <property type="evidence" value="ECO:0007669"/>
    <property type="project" value="InterPro"/>
</dbReference>
<dbReference type="Gramene" id="QL04p091882:mrna">
    <property type="protein sequence ID" value="QL04p091882:mrna"/>
    <property type="gene ID" value="QL04p091882"/>
</dbReference>
<dbReference type="EnsemblPlants" id="QL04p091882:mrna">
    <property type="protein sequence ID" value="QL04p091882:mrna"/>
    <property type="gene ID" value="QL04p091882"/>
</dbReference>
<dbReference type="AlphaFoldDB" id="A0A7N2LLM1"/>
<dbReference type="SUPFAM" id="SSF52540">
    <property type="entry name" value="P-loop containing nucleoside triphosphate hydrolases"/>
    <property type="match status" value="1"/>
</dbReference>
<dbReference type="FunFam" id="1.10.8.430:FF:000002">
    <property type="entry name" value="Disease resistance protein (TIR-NBS-LRR class)"/>
    <property type="match status" value="1"/>
</dbReference>
<dbReference type="InParanoid" id="A0A7N2LLM1"/>
<evidence type="ECO:0000313" key="2">
    <source>
        <dbReference type="Proteomes" id="UP000594261"/>
    </source>
</evidence>